<evidence type="ECO:0000313" key="10">
    <source>
        <dbReference type="EMBL" id="SVD05584.1"/>
    </source>
</evidence>
<dbReference type="InterPro" id="IPR046342">
    <property type="entry name" value="CBS_dom_sf"/>
</dbReference>
<gene>
    <name evidence="10" type="ORF">METZ01_LOCUS358438</name>
</gene>
<evidence type="ECO:0000259" key="8">
    <source>
        <dbReference type="PROSITE" id="PS51371"/>
    </source>
</evidence>
<dbReference type="CDD" id="cd04590">
    <property type="entry name" value="CBS_pair_CorC_HlyC_assoc"/>
    <property type="match status" value="1"/>
</dbReference>
<evidence type="ECO:0000259" key="9">
    <source>
        <dbReference type="PROSITE" id="PS51846"/>
    </source>
</evidence>
<dbReference type="InterPro" id="IPR000644">
    <property type="entry name" value="CBS_dom"/>
</dbReference>
<comment type="subcellular location">
    <subcellularLocation>
        <location evidence="1">Membrane</location>
        <topology evidence="1">Multi-pass membrane protein</topology>
    </subcellularLocation>
</comment>
<keyword evidence="2 7" id="KW-0812">Transmembrane</keyword>
<dbReference type="EMBL" id="UINC01126842">
    <property type="protein sequence ID" value="SVD05584.1"/>
    <property type="molecule type" value="Genomic_DNA"/>
</dbReference>
<dbReference type="PANTHER" id="PTHR22777">
    <property type="entry name" value="HEMOLYSIN-RELATED"/>
    <property type="match status" value="1"/>
</dbReference>
<dbReference type="SUPFAM" id="SSF54631">
    <property type="entry name" value="CBS-domain pair"/>
    <property type="match status" value="1"/>
</dbReference>
<dbReference type="PANTHER" id="PTHR22777:SF4">
    <property type="entry name" value="UPF0053 PROTEIN SLL1254"/>
    <property type="match status" value="1"/>
</dbReference>
<name>A0A382S6R5_9ZZZZ</name>
<reference evidence="10" key="1">
    <citation type="submission" date="2018-05" db="EMBL/GenBank/DDBJ databases">
        <authorList>
            <person name="Lanie J.A."/>
            <person name="Ng W.-L."/>
            <person name="Kazmierczak K.M."/>
            <person name="Andrzejewski T.M."/>
            <person name="Davidsen T.M."/>
            <person name="Wayne K.J."/>
            <person name="Tettelin H."/>
            <person name="Glass J.I."/>
            <person name="Rusch D."/>
            <person name="Podicherti R."/>
            <person name="Tsui H.-C.T."/>
            <person name="Winkler M.E."/>
        </authorList>
    </citation>
    <scope>NUCLEOTIDE SEQUENCE</scope>
</reference>
<evidence type="ECO:0000256" key="6">
    <source>
        <dbReference type="ARBA" id="ARBA00023136"/>
    </source>
</evidence>
<dbReference type="AlphaFoldDB" id="A0A382S6R5"/>
<feature type="domain" description="CBS" evidence="8">
    <location>
        <begin position="203"/>
        <end position="262"/>
    </location>
</feature>
<feature type="transmembrane region" description="Helical" evidence="7">
    <location>
        <begin position="94"/>
        <end position="112"/>
    </location>
</feature>
<dbReference type="PROSITE" id="PS51371">
    <property type="entry name" value="CBS"/>
    <property type="match status" value="1"/>
</dbReference>
<evidence type="ECO:0000256" key="4">
    <source>
        <dbReference type="ARBA" id="ARBA00022989"/>
    </source>
</evidence>
<keyword evidence="5" id="KW-0129">CBS domain</keyword>
<dbReference type="PROSITE" id="PS51846">
    <property type="entry name" value="CNNM"/>
    <property type="match status" value="1"/>
</dbReference>
<evidence type="ECO:0000256" key="5">
    <source>
        <dbReference type="ARBA" id="ARBA00023122"/>
    </source>
</evidence>
<keyword evidence="3" id="KW-0677">Repeat</keyword>
<dbReference type="Pfam" id="PF00571">
    <property type="entry name" value="CBS"/>
    <property type="match status" value="1"/>
</dbReference>
<proteinExistence type="predicted"/>
<feature type="transmembrane region" description="Helical" evidence="7">
    <location>
        <begin position="62"/>
        <end position="88"/>
    </location>
</feature>
<protein>
    <recommendedName>
        <fullName evidence="11">CNNM transmembrane domain-containing protein</fullName>
    </recommendedName>
</protein>
<sequence length="301" mass="33211">MISDTALFFIATGTVIVVSCICSLLEAALYSLPISQIEMLAAQGRASGNILKRLHADIQRPISAILTLNTLANTGGAAVAGAAFVGVFGPEREIYFTAAISLGVLIFSEIIPKTAGVVHARSLARVIARPIQWLVWIFAPFIWLNQFITRLIMLGAPDVPEVTSEEIEITAQMSRRSGAISPDQERVIQNILKLDELRARDIMTPRTVVHCLDRNLSLGEARQQSGSWVHSRVPLYDEERENIVGMVLRRDAFNALADGHDQVKLSEVARPVHSVPESARASQLLEQFIQRREHLFSVVDE</sequence>
<evidence type="ECO:0008006" key="11">
    <source>
        <dbReference type="Google" id="ProtNLM"/>
    </source>
</evidence>
<feature type="transmembrane region" description="Helical" evidence="7">
    <location>
        <begin position="133"/>
        <end position="153"/>
    </location>
</feature>
<evidence type="ECO:0000256" key="2">
    <source>
        <dbReference type="ARBA" id="ARBA00022692"/>
    </source>
</evidence>
<feature type="transmembrane region" description="Helical" evidence="7">
    <location>
        <begin position="6"/>
        <end position="30"/>
    </location>
</feature>
<evidence type="ECO:0000256" key="1">
    <source>
        <dbReference type="ARBA" id="ARBA00004141"/>
    </source>
</evidence>
<dbReference type="InterPro" id="IPR002550">
    <property type="entry name" value="CNNM"/>
</dbReference>
<feature type="domain" description="CNNM transmembrane" evidence="9">
    <location>
        <begin position="1"/>
        <end position="184"/>
    </location>
</feature>
<dbReference type="Pfam" id="PF01595">
    <property type="entry name" value="CNNM"/>
    <property type="match status" value="1"/>
</dbReference>
<keyword evidence="6 7" id="KW-0472">Membrane</keyword>
<evidence type="ECO:0000256" key="7">
    <source>
        <dbReference type="SAM" id="Phobius"/>
    </source>
</evidence>
<dbReference type="Gene3D" id="3.10.580.10">
    <property type="entry name" value="CBS-domain"/>
    <property type="match status" value="1"/>
</dbReference>
<feature type="non-terminal residue" evidence="10">
    <location>
        <position position="301"/>
    </location>
</feature>
<dbReference type="GO" id="GO:0005886">
    <property type="term" value="C:plasma membrane"/>
    <property type="evidence" value="ECO:0007669"/>
    <property type="project" value="TreeGrafter"/>
</dbReference>
<evidence type="ECO:0000256" key="3">
    <source>
        <dbReference type="ARBA" id="ARBA00022737"/>
    </source>
</evidence>
<dbReference type="InterPro" id="IPR044751">
    <property type="entry name" value="Ion_transp-like_CBS"/>
</dbReference>
<accession>A0A382S6R5</accession>
<keyword evidence="4 7" id="KW-1133">Transmembrane helix</keyword>
<organism evidence="10">
    <name type="scientific">marine metagenome</name>
    <dbReference type="NCBI Taxonomy" id="408172"/>
    <lineage>
        <taxon>unclassified sequences</taxon>
        <taxon>metagenomes</taxon>
        <taxon>ecological metagenomes</taxon>
    </lineage>
</organism>